<dbReference type="GO" id="GO:0009103">
    <property type="term" value="P:lipopolysaccharide biosynthetic process"/>
    <property type="evidence" value="ECO:0007669"/>
    <property type="project" value="TreeGrafter"/>
</dbReference>
<dbReference type="Pfam" id="PF13439">
    <property type="entry name" value="Glyco_transf_4"/>
    <property type="match status" value="1"/>
</dbReference>
<name>A0A7W4J6D1_9PROT</name>
<reference evidence="4 5" key="1">
    <citation type="submission" date="2020-04" db="EMBL/GenBank/DDBJ databases">
        <title>Description of novel Gluconacetobacter.</title>
        <authorList>
            <person name="Sombolestani A."/>
        </authorList>
    </citation>
    <scope>NUCLEOTIDE SEQUENCE [LARGE SCALE GENOMIC DNA]</scope>
    <source>
        <strain evidence="4 5">LMG 21312</strain>
    </source>
</reference>
<dbReference type="InterPro" id="IPR001296">
    <property type="entry name" value="Glyco_trans_1"/>
</dbReference>
<dbReference type="AlphaFoldDB" id="A0A7W4J6D1"/>
<evidence type="ECO:0000259" key="2">
    <source>
        <dbReference type="Pfam" id="PF00534"/>
    </source>
</evidence>
<dbReference type="InterPro" id="IPR028098">
    <property type="entry name" value="Glyco_trans_4-like_N"/>
</dbReference>
<dbReference type="PANTHER" id="PTHR46401">
    <property type="entry name" value="GLYCOSYLTRANSFERASE WBBK-RELATED"/>
    <property type="match status" value="1"/>
</dbReference>
<feature type="domain" description="Glycosyltransferase subfamily 4-like N-terminal" evidence="3">
    <location>
        <begin position="94"/>
        <end position="167"/>
    </location>
</feature>
<organism evidence="4 5">
    <name type="scientific">Gluconacetobacter johannae</name>
    <dbReference type="NCBI Taxonomy" id="112140"/>
    <lineage>
        <taxon>Bacteria</taxon>
        <taxon>Pseudomonadati</taxon>
        <taxon>Pseudomonadota</taxon>
        <taxon>Alphaproteobacteria</taxon>
        <taxon>Acetobacterales</taxon>
        <taxon>Acetobacteraceae</taxon>
        <taxon>Gluconacetobacter</taxon>
    </lineage>
</organism>
<feature type="domain" description="Glycosyl transferase family 1" evidence="2">
    <location>
        <begin position="188"/>
        <end position="337"/>
    </location>
</feature>
<dbReference type="SUPFAM" id="SSF53756">
    <property type="entry name" value="UDP-Glycosyltransferase/glycogen phosphorylase"/>
    <property type="match status" value="1"/>
</dbReference>
<protein>
    <submittedName>
        <fullName evidence="4">Glycosyltransferase family 4 protein</fullName>
    </submittedName>
</protein>
<evidence type="ECO:0000256" key="1">
    <source>
        <dbReference type="ARBA" id="ARBA00022679"/>
    </source>
</evidence>
<dbReference type="EMBL" id="JABEQH010000006">
    <property type="protein sequence ID" value="MBB2175461.1"/>
    <property type="molecule type" value="Genomic_DNA"/>
</dbReference>
<keyword evidence="1 4" id="KW-0808">Transferase</keyword>
<proteinExistence type="predicted"/>
<dbReference type="Gene3D" id="3.40.50.2000">
    <property type="entry name" value="Glycogen Phosphorylase B"/>
    <property type="match status" value="2"/>
</dbReference>
<sequence>MPMNIYVNGRFMTQRLSGVQRFAREITRKMRQISAHTPAGMPRILVPSGELTQPEADLPATHCGRLHGQLWEQVELPRHVDDGILVNLGNTAPLLGRPQIVVVHDAGIFSYPTAYSTKFRLWNMALLHGLRRTATHFVTVSEFSRRELQARLHLPDKRVSVITEGADHILATPPDTSILERHHIVPGRFVLAVGNLAPHKNLHGLSKLARSLAARGIDLVVTGGLNTTVFSESDTASSLPVPAKYIGRVNDTELRALYQAALCFVFPSFYEGFGLPPIEAMACECPVAASAIPSLQEVCGLAATYFDPASQDEIDRAVLHVIENPVLRAHLRSAGRSHAASFTWEHAARQLLDVIGRHMPHGDARAAVLH</sequence>
<dbReference type="Pfam" id="PF00534">
    <property type="entry name" value="Glycos_transf_1"/>
    <property type="match status" value="1"/>
</dbReference>
<evidence type="ECO:0000259" key="3">
    <source>
        <dbReference type="Pfam" id="PF13439"/>
    </source>
</evidence>
<accession>A0A7W4J6D1</accession>
<gene>
    <name evidence="4" type="ORF">HLH21_05895</name>
</gene>
<dbReference type="PANTHER" id="PTHR46401:SF2">
    <property type="entry name" value="GLYCOSYLTRANSFERASE WBBK-RELATED"/>
    <property type="match status" value="1"/>
</dbReference>
<comment type="caution">
    <text evidence="4">The sequence shown here is derived from an EMBL/GenBank/DDBJ whole genome shotgun (WGS) entry which is preliminary data.</text>
</comment>
<keyword evidence="5" id="KW-1185">Reference proteome</keyword>
<dbReference type="Proteomes" id="UP000561066">
    <property type="component" value="Unassembled WGS sequence"/>
</dbReference>
<evidence type="ECO:0000313" key="5">
    <source>
        <dbReference type="Proteomes" id="UP000561066"/>
    </source>
</evidence>
<evidence type="ECO:0000313" key="4">
    <source>
        <dbReference type="EMBL" id="MBB2175461.1"/>
    </source>
</evidence>
<dbReference type="GO" id="GO:0016757">
    <property type="term" value="F:glycosyltransferase activity"/>
    <property type="evidence" value="ECO:0007669"/>
    <property type="project" value="InterPro"/>
</dbReference>
<dbReference type="CDD" id="cd03809">
    <property type="entry name" value="GT4_MtfB-like"/>
    <property type="match status" value="1"/>
</dbReference>